<keyword evidence="1" id="KW-1133">Transmembrane helix</keyword>
<comment type="caution">
    <text evidence="2">The sequence shown here is derived from an EMBL/GenBank/DDBJ whole genome shotgun (WGS) entry which is preliminary data.</text>
</comment>
<accession>A0A4U0PZ47</accession>
<name>A0A4U0PZ47_9NEIS</name>
<evidence type="ECO:0000256" key="1">
    <source>
        <dbReference type="SAM" id="Phobius"/>
    </source>
</evidence>
<reference evidence="2 3" key="1">
    <citation type="submission" date="2019-04" db="EMBL/GenBank/DDBJ databases">
        <title>Chitiniphilus eburnea sp. nov., a novel chitinolytic bacterium isolated from aquaculture sludge.</title>
        <authorList>
            <person name="Sheng M."/>
        </authorList>
    </citation>
    <scope>NUCLEOTIDE SEQUENCE [LARGE SCALE GENOMIC DNA]</scope>
    <source>
        <strain evidence="2 3">HX-2-15</strain>
    </source>
</reference>
<protein>
    <submittedName>
        <fullName evidence="2">Uncharacterized protein</fullName>
    </submittedName>
</protein>
<evidence type="ECO:0000313" key="3">
    <source>
        <dbReference type="Proteomes" id="UP000310016"/>
    </source>
</evidence>
<dbReference type="Proteomes" id="UP000310016">
    <property type="component" value="Unassembled WGS sequence"/>
</dbReference>
<feature type="transmembrane region" description="Helical" evidence="1">
    <location>
        <begin position="35"/>
        <end position="55"/>
    </location>
</feature>
<keyword evidence="1" id="KW-0472">Membrane</keyword>
<keyword evidence="3" id="KW-1185">Reference proteome</keyword>
<dbReference type="EMBL" id="SUMF01000008">
    <property type="protein sequence ID" value="TJZ73877.1"/>
    <property type="molecule type" value="Genomic_DNA"/>
</dbReference>
<evidence type="ECO:0000313" key="2">
    <source>
        <dbReference type="EMBL" id="TJZ73877.1"/>
    </source>
</evidence>
<keyword evidence="1" id="KW-0812">Transmembrane</keyword>
<dbReference type="AlphaFoldDB" id="A0A4U0PZ47"/>
<gene>
    <name evidence="2" type="ORF">FAZ21_09685</name>
</gene>
<proteinExistence type="predicted"/>
<organism evidence="2 3">
    <name type="scientific">Chitiniphilus eburneus</name>
    <dbReference type="NCBI Taxonomy" id="2571148"/>
    <lineage>
        <taxon>Bacteria</taxon>
        <taxon>Pseudomonadati</taxon>
        <taxon>Pseudomonadota</taxon>
        <taxon>Betaproteobacteria</taxon>
        <taxon>Neisseriales</taxon>
        <taxon>Chitinibacteraceae</taxon>
        <taxon>Chitiniphilus</taxon>
    </lineage>
</organism>
<sequence>MSLMRSGWQSVLFRPVPGGGWRARPIWKEAAGDDFAHALGGGMLALLAIAAWAGYCWRGERASMAEDVRPAAQERQADGSVVATRVPTARPDPPPHLLPRGAQEERRVAVWVQVPPVTPVVDAMGVVHCDCPPVTVDLSLVRLDGGRRVIASSPNGVVLDALDVPIDPAPLPPAPRPWAVGMSYGVRGELGAWLERDVGRVRLGADIQQERDEWNARLRVGWLF</sequence>